<evidence type="ECO:0000259" key="16">
    <source>
        <dbReference type="PROSITE" id="PS50885"/>
    </source>
</evidence>
<dbReference type="CDD" id="cd00082">
    <property type="entry name" value="HisKA"/>
    <property type="match status" value="1"/>
</dbReference>
<keyword evidence="9 17" id="KW-0418">Kinase</keyword>
<evidence type="ECO:0000256" key="10">
    <source>
        <dbReference type="ARBA" id="ARBA00022840"/>
    </source>
</evidence>
<keyword evidence="5" id="KW-0597">Phosphoprotein</keyword>
<dbReference type="GO" id="GO:0005886">
    <property type="term" value="C:plasma membrane"/>
    <property type="evidence" value="ECO:0007669"/>
    <property type="project" value="UniProtKB-SubCell"/>
</dbReference>
<keyword evidence="13 14" id="KW-0472">Membrane</keyword>
<dbReference type="Pfam" id="PF00672">
    <property type="entry name" value="HAMP"/>
    <property type="match status" value="1"/>
</dbReference>
<organism evidence="17 18">
    <name type="scientific">Paenibacillus endophyticus</name>
    <dbReference type="NCBI Taxonomy" id="1294268"/>
    <lineage>
        <taxon>Bacteria</taxon>
        <taxon>Bacillati</taxon>
        <taxon>Bacillota</taxon>
        <taxon>Bacilli</taxon>
        <taxon>Bacillales</taxon>
        <taxon>Paenibacillaceae</taxon>
        <taxon>Paenibacillus</taxon>
    </lineage>
</organism>
<dbReference type="EMBL" id="JACHXW010000019">
    <property type="protein sequence ID" value="MBB3154859.1"/>
    <property type="molecule type" value="Genomic_DNA"/>
</dbReference>
<accession>A0A7W5CD08</accession>
<dbReference type="GO" id="GO:0000155">
    <property type="term" value="F:phosphorelay sensor kinase activity"/>
    <property type="evidence" value="ECO:0007669"/>
    <property type="project" value="InterPro"/>
</dbReference>
<evidence type="ECO:0000256" key="1">
    <source>
        <dbReference type="ARBA" id="ARBA00000085"/>
    </source>
</evidence>
<evidence type="ECO:0000256" key="9">
    <source>
        <dbReference type="ARBA" id="ARBA00022777"/>
    </source>
</evidence>
<protein>
    <recommendedName>
        <fullName evidence="3">histidine kinase</fullName>
        <ecNumber evidence="3">2.7.13.3</ecNumber>
    </recommendedName>
</protein>
<dbReference type="FunFam" id="3.30.565.10:FF:000006">
    <property type="entry name" value="Sensor histidine kinase WalK"/>
    <property type="match status" value="1"/>
</dbReference>
<dbReference type="InterPro" id="IPR036097">
    <property type="entry name" value="HisK_dim/P_sf"/>
</dbReference>
<dbReference type="Pfam" id="PF02518">
    <property type="entry name" value="HATPase_c"/>
    <property type="match status" value="1"/>
</dbReference>
<dbReference type="InterPro" id="IPR050398">
    <property type="entry name" value="HssS/ArlS-like"/>
</dbReference>
<keyword evidence="4" id="KW-1003">Cell membrane</keyword>
<dbReference type="PANTHER" id="PTHR45528:SF1">
    <property type="entry name" value="SENSOR HISTIDINE KINASE CPXA"/>
    <property type="match status" value="1"/>
</dbReference>
<evidence type="ECO:0000256" key="11">
    <source>
        <dbReference type="ARBA" id="ARBA00022989"/>
    </source>
</evidence>
<dbReference type="PROSITE" id="PS50109">
    <property type="entry name" value="HIS_KIN"/>
    <property type="match status" value="1"/>
</dbReference>
<dbReference type="CDD" id="cd06225">
    <property type="entry name" value="HAMP"/>
    <property type="match status" value="1"/>
</dbReference>
<dbReference type="PROSITE" id="PS50885">
    <property type="entry name" value="HAMP"/>
    <property type="match status" value="1"/>
</dbReference>
<dbReference type="SMART" id="SM00388">
    <property type="entry name" value="HisKA"/>
    <property type="match status" value="1"/>
</dbReference>
<dbReference type="Proteomes" id="UP000518605">
    <property type="component" value="Unassembled WGS sequence"/>
</dbReference>
<evidence type="ECO:0000256" key="6">
    <source>
        <dbReference type="ARBA" id="ARBA00022679"/>
    </source>
</evidence>
<evidence type="ECO:0000313" key="18">
    <source>
        <dbReference type="Proteomes" id="UP000518605"/>
    </source>
</evidence>
<comment type="caution">
    <text evidence="17">The sequence shown here is derived from an EMBL/GenBank/DDBJ whole genome shotgun (WGS) entry which is preliminary data.</text>
</comment>
<reference evidence="17 18" key="1">
    <citation type="submission" date="2020-08" db="EMBL/GenBank/DDBJ databases">
        <title>Genomic Encyclopedia of Type Strains, Phase III (KMG-III): the genomes of soil and plant-associated and newly described type strains.</title>
        <authorList>
            <person name="Whitman W."/>
        </authorList>
    </citation>
    <scope>NUCLEOTIDE SEQUENCE [LARGE SCALE GENOMIC DNA]</scope>
    <source>
        <strain evidence="17 18">CECT 8234</strain>
    </source>
</reference>
<dbReference type="Gene3D" id="3.30.565.10">
    <property type="entry name" value="Histidine kinase-like ATPase, C-terminal domain"/>
    <property type="match status" value="1"/>
</dbReference>
<evidence type="ECO:0000256" key="7">
    <source>
        <dbReference type="ARBA" id="ARBA00022692"/>
    </source>
</evidence>
<keyword evidence="7 14" id="KW-0812">Transmembrane</keyword>
<dbReference type="InterPro" id="IPR003660">
    <property type="entry name" value="HAMP_dom"/>
</dbReference>
<dbReference type="SUPFAM" id="SSF47384">
    <property type="entry name" value="Homodimeric domain of signal transducing histidine kinase"/>
    <property type="match status" value="1"/>
</dbReference>
<dbReference type="PRINTS" id="PR00344">
    <property type="entry name" value="BCTRLSENSOR"/>
</dbReference>
<evidence type="ECO:0000256" key="4">
    <source>
        <dbReference type="ARBA" id="ARBA00022475"/>
    </source>
</evidence>
<dbReference type="EC" id="2.7.13.3" evidence="3"/>
<dbReference type="PANTHER" id="PTHR45528">
    <property type="entry name" value="SENSOR HISTIDINE KINASE CPXA"/>
    <property type="match status" value="1"/>
</dbReference>
<dbReference type="InterPro" id="IPR005467">
    <property type="entry name" value="His_kinase_dom"/>
</dbReference>
<keyword evidence="8" id="KW-0547">Nucleotide-binding</keyword>
<feature type="domain" description="Histidine kinase" evidence="15">
    <location>
        <begin position="265"/>
        <end position="485"/>
    </location>
</feature>
<dbReference type="Gene3D" id="6.10.340.10">
    <property type="match status" value="1"/>
</dbReference>
<comment type="subcellular location">
    <subcellularLocation>
        <location evidence="2">Cell membrane</location>
        <topology evidence="2">Multi-pass membrane protein</topology>
    </subcellularLocation>
</comment>
<evidence type="ECO:0000256" key="13">
    <source>
        <dbReference type="ARBA" id="ARBA00023136"/>
    </source>
</evidence>
<keyword evidence="12" id="KW-0902">Two-component regulatory system</keyword>
<keyword evidence="11 14" id="KW-1133">Transmembrane helix</keyword>
<evidence type="ECO:0000256" key="8">
    <source>
        <dbReference type="ARBA" id="ARBA00022741"/>
    </source>
</evidence>
<dbReference type="SMART" id="SM00304">
    <property type="entry name" value="HAMP"/>
    <property type="match status" value="1"/>
</dbReference>
<comment type="catalytic activity">
    <reaction evidence="1">
        <text>ATP + protein L-histidine = ADP + protein N-phospho-L-histidine.</text>
        <dbReference type="EC" id="2.7.13.3"/>
    </reaction>
</comment>
<dbReference type="InterPro" id="IPR003594">
    <property type="entry name" value="HATPase_dom"/>
</dbReference>
<dbReference type="InterPro" id="IPR004358">
    <property type="entry name" value="Sig_transdc_His_kin-like_C"/>
</dbReference>
<dbReference type="Pfam" id="PF00512">
    <property type="entry name" value="HisKA"/>
    <property type="match status" value="1"/>
</dbReference>
<dbReference type="CDD" id="cd00075">
    <property type="entry name" value="HATPase"/>
    <property type="match status" value="1"/>
</dbReference>
<dbReference type="SUPFAM" id="SSF55874">
    <property type="entry name" value="ATPase domain of HSP90 chaperone/DNA topoisomerase II/histidine kinase"/>
    <property type="match status" value="1"/>
</dbReference>
<feature type="transmembrane region" description="Helical" evidence="14">
    <location>
        <begin position="7"/>
        <end position="33"/>
    </location>
</feature>
<dbReference type="InterPro" id="IPR036890">
    <property type="entry name" value="HATPase_C_sf"/>
</dbReference>
<dbReference type="AlphaFoldDB" id="A0A7W5CD08"/>
<evidence type="ECO:0000256" key="14">
    <source>
        <dbReference type="SAM" id="Phobius"/>
    </source>
</evidence>
<keyword evidence="6" id="KW-0808">Transferase</keyword>
<feature type="transmembrane region" description="Helical" evidence="14">
    <location>
        <begin position="173"/>
        <end position="196"/>
    </location>
</feature>
<feature type="domain" description="HAMP" evidence="16">
    <location>
        <begin position="198"/>
        <end position="250"/>
    </location>
</feature>
<keyword evidence="18" id="KW-1185">Reference proteome</keyword>
<evidence type="ECO:0000259" key="15">
    <source>
        <dbReference type="PROSITE" id="PS50109"/>
    </source>
</evidence>
<dbReference type="SUPFAM" id="SSF158472">
    <property type="entry name" value="HAMP domain-like"/>
    <property type="match status" value="1"/>
</dbReference>
<sequence>MSIRIRLLLSYTCILIVTIVLFLAAALLFVVAITGDVRSVKDFYNIHYSVNPLTEQEETIFLDLKYMAKNEPDSLLDQELLNQYNYKLRAEQAELFIRKEDKQLYSSLSVKQPAFMEHLPDYEMENNAIRNTLQIGEHFYAYAKFDFYFPDRSKGSVLVVRERSPFAEIVRTLLPIVLGVLFIVLLLMNVLLYYFLTRSIVKPLELLRKSTERITAGNLSFELHAEGNDEIAKLSEAFEVMRGKLKQSVEKQLQYEHNRKELIANITHDLKTPITSIKASIEGIRDGVPDTKQKMERYVNTILTKADDMDQLIDELFLYSKLDLKQLPFTFEPINLGHFIQDYAEDLQFDLQEQGIQLEWSIDTSPDSNVLADRDKLKRVLVNIMDNCVKYMKASPKKISITLQPEQGQLCLTIRDNGPGISEEAVPFVFERFFREDLSRSSQTGGSGLGLAIAKQIIEGHDGSIYAESKLGAGTSIIIVLPPAKQ</sequence>
<dbReference type="InterPro" id="IPR003661">
    <property type="entry name" value="HisK_dim/P_dom"/>
</dbReference>
<keyword evidence="10" id="KW-0067">ATP-binding</keyword>
<gene>
    <name evidence="17" type="ORF">FHS16_004941</name>
</gene>
<evidence type="ECO:0000256" key="12">
    <source>
        <dbReference type="ARBA" id="ARBA00023012"/>
    </source>
</evidence>
<dbReference type="RefSeq" id="WP_183569007.1">
    <property type="nucleotide sequence ID" value="NZ_CBCSLB010000019.1"/>
</dbReference>
<proteinExistence type="predicted"/>
<evidence type="ECO:0000256" key="3">
    <source>
        <dbReference type="ARBA" id="ARBA00012438"/>
    </source>
</evidence>
<dbReference type="GO" id="GO:0005524">
    <property type="term" value="F:ATP binding"/>
    <property type="evidence" value="ECO:0007669"/>
    <property type="project" value="UniProtKB-KW"/>
</dbReference>
<evidence type="ECO:0000256" key="2">
    <source>
        <dbReference type="ARBA" id="ARBA00004651"/>
    </source>
</evidence>
<dbReference type="Gene3D" id="1.10.287.130">
    <property type="match status" value="1"/>
</dbReference>
<dbReference type="SMART" id="SM00387">
    <property type="entry name" value="HATPase_c"/>
    <property type="match status" value="1"/>
</dbReference>
<evidence type="ECO:0000256" key="5">
    <source>
        <dbReference type="ARBA" id="ARBA00022553"/>
    </source>
</evidence>
<name>A0A7W5CD08_9BACL</name>
<evidence type="ECO:0000313" key="17">
    <source>
        <dbReference type="EMBL" id="MBB3154859.1"/>
    </source>
</evidence>